<organism evidence="3 4">
    <name type="scientific">Dactylosporangium fulvum</name>
    <dbReference type="NCBI Taxonomy" id="53359"/>
    <lineage>
        <taxon>Bacteria</taxon>
        <taxon>Bacillati</taxon>
        <taxon>Actinomycetota</taxon>
        <taxon>Actinomycetes</taxon>
        <taxon>Micromonosporales</taxon>
        <taxon>Micromonosporaceae</taxon>
        <taxon>Dactylosporangium</taxon>
    </lineage>
</organism>
<evidence type="ECO:0000313" key="3">
    <source>
        <dbReference type="EMBL" id="UWP84703.1"/>
    </source>
</evidence>
<reference evidence="3" key="1">
    <citation type="submission" date="2021-04" db="EMBL/GenBank/DDBJ databases">
        <authorList>
            <person name="Hartkoorn R.C."/>
            <person name="Beaudoing E."/>
            <person name="Hot D."/>
        </authorList>
    </citation>
    <scope>NUCLEOTIDE SEQUENCE</scope>
    <source>
        <strain evidence="3">NRRL B-16292</strain>
    </source>
</reference>
<evidence type="ECO:0000256" key="1">
    <source>
        <dbReference type="SAM" id="MobiDB-lite"/>
    </source>
</evidence>
<feature type="chain" id="PRO_5045700758" description="Lipoprotein" evidence="2">
    <location>
        <begin position="24"/>
        <end position="180"/>
    </location>
</feature>
<evidence type="ECO:0000256" key="2">
    <source>
        <dbReference type="SAM" id="SignalP"/>
    </source>
</evidence>
<keyword evidence="4" id="KW-1185">Reference proteome</keyword>
<dbReference type="Proteomes" id="UP001059617">
    <property type="component" value="Chromosome"/>
</dbReference>
<name>A0ABY5W7N1_9ACTN</name>
<keyword evidence="2" id="KW-0732">Signal</keyword>
<dbReference type="RefSeq" id="WP_259862644.1">
    <property type="nucleotide sequence ID" value="NZ_BAAAST010000069.1"/>
</dbReference>
<feature type="compositionally biased region" description="Low complexity" evidence="1">
    <location>
        <begin position="39"/>
        <end position="63"/>
    </location>
</feature>
<sequence length="180" mass="17125">MTSRTPLAVAAAALVALSLAGCAEDSGGTTGGTTGSAGGAPSTSATAAASTDGSASPSAGAGGSSSAAVPAGDVLVTFARQGGIAGVNDRLVIRGDGGYSLQTRGGTRTGKLTAEELAALKAALASVDINKVPSVNDGGTVADGFTYSIIYNGREVVAEDGAIPPALQPVFGALSAIVSK</sequence>
<gene>
    <name evidence="3" type="ORF">Dfulv_10925</name>
</gene>
<dbReference type="PROSITE" id="PS51257">
    <property type="entry name" value="PROKAR_LIPOPROTEIN"/>
    <property type="match status" value="1"/>
</dbReference>
<accession>A0ABY5W7N1</accession>
<reference evidence="3" key="2">
    <citation type="submission" date="2022-09" db="EMBL/GenBank/DDBJ databases">
        <title>Biosynthetic gene clusters of Dactylosporangioum fulvum.</title>
        <authorList>
            <person name="Caradec T."/>
        </authorList>
    </citation>
    <scope>NUCLEOTIDE SEQUENCE</scope>
    <source>
        <strain evidence="3">NRRL B-16292</strain>
    </source>
</reference>
<evidence type="ECO:0008006" key="5">
    <source>
        <dbReference type="Google" id="ProtNLM"/>
    </source>
</evidence>
<proteinExistence type="predicted"/>
<evidence type="ECO:0000313" key="4">
    <source>
        <dbReference type="Proteomes" id="UP001059617"/>
    </source>
</evidence>
<feature type="region of interest" description="Disordered" evidence="1">
    <location>
        <begin position="30"/>
        <end position="63"/>
    </location>
</feature>
<dbReference type="EMBL" id="CP073720">
    <property type="protein sequence ID" value="UWP84703.1"/>
    <property type="molecule type" value="Genomic_DNA"/>
</dbReference>
<feature type="signal peptide" evidence="2">
    <location>
        <begin position="1"/>
        <end position="23"/>
    </location>
</feature>
<protein>
    <recommendedName>
        <fullName evidence="5">Lipoprotein</fullName>
    </recommendedName>
</protein>